<dbReference type="EMBL" id="LR215973">
    <property type="protein sequence ID" value="VFA97181.1"/>
    <property type="molecule type" value="Genomic_DNA"/>
</dbReference>
<reference evidence="3 4" key="1">
    <citation type="submission" date="2019-02" db="EMBL/GenBank/DDBJ databases">
        <authorList>
            <consortium name="Pathogen Informatics"/>
        </authorList>
    </citation>
    <scope>NUCLEOTIDE SEQUENCE [LARGE SCALE GENOMIC DNA]</scope>
    <source>
        <strain evidence="3 4">3012STDY6756504</strain>
    </source>
</reference>
<evidence type="ECO:0000259" key="2">
    <source>
        <dbReference type="PROSITE" id="PS50937"/>
    </source>
</evidence>
<dbReference type="GO" id="GO:0003677">
    <property type="term" value="F:DNA binding"/>
    <property type="evidence" value="ECO:0007669"/>
    <property type="project" value="UniProtKB-KW"/>
</dbReference>
<dbReference type="PANTHER" id="PTHR30204:SF93">
    <property type="entry name" value="HTH MERR-TYPE DOMAIN-CONTAINING PROTEIN"/>
    <property type="match status" value="1"/>
</dbReference>
<dbReference type="InterPro" id="IPR000551">
    <property type="entry name" value="MerR-type_HTH_dom"/>
</dbReference>
<evidence type="ECO:0000313" key="3">
    <source>
        <dbReference type="EMBL" id="VFA97181.1"/>
    </source>
</evidence>
<dbReference type="InterPro" id="IPR047057">
    <property type="entry name" value="MerR_fam"/>
</dbReference>
<organism evidence="3 4">
    <name type="scientific">Nocardia cyriacigeorgica</name>
    <dbReference type="NCBI Taxonomy" id="135487"/>
    <lineage>
        <taxon>Bacteria</taxon>
        <taxon>Bacillati</taxon>
        <taxon>Actinomycetota</taxon>
        <taxon>Actinomycetes</taxon>
        <taxon>Mycobacteriales</taxon>
        <taxon>Nocardiaceae</taxon>
        <taxon>Nocardia</taxon>
    </lineage>
</organism>
<dbReference type="Proteomes" id="UP000290439">
    <property type="component" value="Chromosome"/>
</dbReference>
<dbReference type="Pfam" id="PF13646">
    <property type="entry name" value="HEAT_2"/>
    <property type="match status" value="1"/>
</dbReference>
<dbReference type="PANTHER" id="PTHR30204">
    <property type="entry name" value="REDOX-CYCLING DRUG-SENSING TRANSCRIPTIONAL ACTIVATOR SOXR"/>
    <property type="match status" value="1"/>
</dbReference>
<dbReference type="GO" id="GO:0003700">
    <property type="term" value="F:DNA-binding transcription factor activity"/>
    <property type="evidence" value="ECO:0007669"/>
    <property type="project" value="InterPro"/>
</dbReference>
<dbReference type="PROSITE" id="PS50937">
    <property type="entry name" value="HTH_MERR_2"/>
    <property type="match status" value="1"/>
</dbReference>
<dbReference type="InterPro" id="IPR011989">
    <property type="entry name" value="ARM-like"/>
</dbReference>
<sequence length="330" mass="35532">MLIGEVSRRSGVSTRMLRHYDALGLVTPSVRTASGYREYSADDIRRLFHVECLRTLGLSLTEAKRALDDPGFAPGDMVEQLVRRTRARIRAEQELLRKLERVDAAAPEQWEAVLSIVTLLHALESESGADRQQAVLAQYERAPVDALVAAALSEEDLNVAGALRWSLARAAGAGLTDLAAGLDSPKAEVRRRAVMAIAAVPTEDATAALRRALDDADVVVRDRAALALGSRRVTEAAPHLLDMVTEGRTDVEAAEMLGLLAGTAADDIVGGLRDRLDIDDQPTRLRITQALGEIPGPAARRVLAELTEDDDRWVAATAASILRGTADAQQ</sequence>
<evidence type="ECO:0000313" key="4">
    <source>
        <dbReference type="Proteomes" id="UP000290439"/>
    </source>
</evidence>
<dbReference type="Gene3D" id="1.25.10.10">
    <property type="entry name" value="Leucine-rich Repeat Variant"/>
    <property type="match status" value="1"/>
</dbReference>
<dbReference type="SMART" id="SM00567">
    <property type="entry name" value="EZ_HEAT"/>
    <property type="match status" value="3"/>
</dbReference>
<dbReference type="PRINTS" id="PR00040">
    <property type="entry name" value="HTHMERR"/>
</dbReference>
<evidence type="ECO:0000256" key="1">
    <source>
        <dbReference type="ARBA" id="ARBA00023125"/>
    </source>
</evidence>
<dbReference type="InterPro" id="IPR004155">
    <property type="entry name" value="PBS_lyase_HEAT"/>
</dbReference>
<name>A0A4U8VUN2_9NOCA</name>
<dbReference type="Pfam" id="PF13411">
    <property type="entry name" value="MerR_1"/>
    <property type="match status" value="1"/>
</dbReference>
<dbReference type="InterPro" id="IPR016024">
    <property type="entry name" value="ARM-type_fold"/>
</dbReference>
<proteinExistence type="predicted"/>
<dbReference type="Gene3D" id="1.10.1660.10">
    <property type="match status" value="1"/>
</dbReference>
<dbReference type="RefSeq" id="WP_130916130.1">
    <property type="nucleotide sequence ID" value="NZ_JADLSG010000018.1"/>
</dbReference>
<keyword evidence="1" id="KW-0238">DNA-binding</keyword>
<dbReference type="SUPFAM" id="SSF46955">
    <property type="entry name" value="Putative DNA-binding domain"/>
    <property type="match status" value="1"/>
</dbReference>
<dbReference type="AlphaFoldDB" id="A0A4U8VUN2"/>
<gene>
    <name evidence="3" type="primary">hmrR_1</name>
    <name evidence="3" type="ORF">NCTC10797_00940</name>
</gene>
<dbReference type="SUPFAM" id="SSF48371">
    <property type="entry name" value="ARM repeat"/>
    <property type="match status" value="1"/>
</dbReference>
<dbReference type="SMART" id="SM00422">
    <property type="entry name" value="HTH_MERR"/>
    <property type="match status" value="1"/>
</dbReference>
<dbReference type="InterPro" id="IPR009061">
    <property type="entry name" value="DNA-bd_dom_put_sf"/>
</dbReference>
<dbReference type="PROSITE" id="PS00552">
    <property type="entry name" value="HTH_MERR_1"/>
    <property type="match status" value="1"/>
</dbReference>
<feature type="domain" description="HTH merR-type" evidence="2">
    <location>
        <begin position="1"/>
        <end position="69"/>
    </location>
</feature>
<accession>A0A4U8VUN2</accession>
<protein>
    <submittedName>
        <fullName evidence="3">Copper export regulator</fullName>
    </submittedName>
</protein>